<protein>
    <submittedName>
        <fullName evidence="3">Tripartite tricarboxylate transporter substrate binding protein</fullName>
    </submittedName>
</protein>
<organism evidence="3 4">
    <name type="scientific">Zwartia hollandica</name>
    <dbReference type="NCBI Taxonomy" id="324606"/>
    <lineage>
        <taxon>Bacteria</taxon>
        <taxon>Pseudomonadati</taxon>
        <taxon>Pseudomonadota</taxon>
        <taxon>Betaproteobacteria</taxon>
        <taxon>Burkholderiales</taxon>
        <taxon>Alcaligenaceae</taxon>
        <taxon>Zwartia</taxon>
    </lineage>
</organism>
<feature type="signal peptide" evidence="2">
    <location>
        <begin position="1"/>
        <end position="25"/>
    </location>
</feature>
<gene>
    <name evidence="3" type="ORF">KZZ10_14555</name>
</gene>
<dbReference type="Proteomes" id="UP000739565">
    <property type="component" value="Unassembled WGS sequence"/>
</dbReference>
<evidence type="ECO:0000313" key="4">
    <source>
        <dbReference type="Proteomes" id="UP000739565"/>
    </source>
</evidence>
<dbReference type="EMBL" id="JAHXRI010000025">
    <property type="protein sequence ID" value="MBZ1351862.1"/>
    <property type="molecule type" value="Genomic_DNA"/>
</dbReference>
<name>A0A953T6B8_9BURK</name>
<comment type="similarity">
    <text evidence="1">Belongs to the UPF0065 (bug) family.</text>
</comment>
<evidence type="ECO:0000313" key="3">
    <source>
        <dbReference type="EMBL" id="MBZ1351862.1"/>
    </source>
</evidence>
<dbReference type="PIRSF" id="PIRSF017082">
    <property type="entry name" value="YflP"/>
    <property type="match status" value="1"/>
</dbReference>
<dbReference type="Gene3D" id="3.40.190.150">
    <property type="entry name" value="Bordetella uptake gene, domain 1"/>
    <property type="match status" value="1"/>
</dbReference>
<reference evidence="3" key="1">
    <citation type="submission" date="2021-07" db="EMBL/GenBank/DDBJ databases">
        <title>New genus and species of the family Alcaligenaceae.</title>
        <authorList>
            <person name="Hahn M.W."/>
        </authorList>
    </citation>
    <scope>NUCLEOTIDE SEQUENCE</scope>
    <source>
        <strain evidence="3">LF4-65</strain>
    </source>
</reference>
<proteinExistence type="inferred from homology"/>
<dbReference type="InterPro" id="IPR005064">
    <property type="entry name" value="BUG"/>
</dbReference>
<evidence type="ECO:0000256" key="2">
    <source>
        <dbReference type="SAM" id="SignalP"/>
    </source>
</evidence>
<dbReference type="Gene3D" id="3.40.190.10">
    <property type="entry name" value="Periplasmic binding protein-like II"/>
    <property type="match status" value="1"/>
</dbReference>
<dbReference type="InterPro" id="IPR042100">
    <property type="entry name" value="Bug_dom1"/>
</dbReference>
<dbReference type="Pfam" id="PF03401">
    <property type="entry name" value="TctC"/>
    <property type="match status" value="1"/>
</dbReference>
<dbReference type="RefSeq" id="WP_259662275.1">
    <property type="nucleotide sequence ID" value="NZ_JAHXRI010000025.1"/>
</dbReference>
<keyword evidence="4" id="KW-1185">Reference proteome</keyword>
<comment type="caution">
    <text evidence="3">The sequence shown here is derived from an EMBL/GenBank/DDBJ whole genome shotgun (WGS) entry which is preliminary data.</text>
</comment>
<dbReference type="AlphaFoldDB" id="A0A953T6B8"/>
<keyword evidence="2" id="KW-0732">Signal</keyword>
<accession>A0A953T6B8</accession>
<dbReference type="PANTHER" id="PTHR42928:SF5">
    <property type="entry name" value="BLR1237 PROTEIN"/>
    <property type="match status" value="1"/>
</dbReference>
<dbReference type="PANTHER" id="PTHR42928">
    <property type="entry name" value="TRICARBOXYLATE-BINDING PROTEIN"/>
    <property type="match status" value="1"/>
</dbReference>
<feature type="chain" id="PRO_5038130349" evidence="2">
    <location>
        <begin position="26"/>
        <end position="321"/>
    </location>
</feature>
<dbReference type="SUPFAM" id="SSF53850">
    <property type="entry name" value="Periplasmic binding protein-like II"/>
    <property type="match status" value="1"/>
</dbReference>
<sequence length="321" mass="34058">MIRRLLSLCCVAMFALVGMSATSFANPAWPTAPIHIVVPFPPGGSNDVIARRLADRLSKAFGQTVVIENKGGGAGTIGSQAVAISKPDGYTFLFISSSISTSAAVQKTPYDPPKAFMGVAQVARSPFVVLTSKDFPAKDIKGLIAYAKANPSKINFGSAGLGDSTQMATELFNETFDIKMTAVPYKGISPAQLDLVAGRLDMIITTIASIKGNAADSLPKLAFTGAKRELDYPSIPTVMEATGTPFDVDVWWGLFAPAGIPPAILQKMNAEVNKIVKEPDFADFLKTVGASPATGTPESFQQLMVKDLERWRAIAKRAGVQ</sequence>
<evidence type="ECO:0000256" key="1">
    <source>
        <dbReference type="ARBA" id="ARBA00006987"/>
    </source>
</evidence>